<dbReference type="PANTHER" id="PTHR12645">
    <property type="entry name" value="ALR/ERV"/>
    <property type="match status" value="1"/>
</dbReference>
<dbReference type="FunCoup" id="J4GQF0">
    <property type="interactions" value="132"/>
</dbReference>
<evidence type="ECO:0000313" key="9">
    <source>
        <dbReference type="EMBL" id="CCM03000.1"/>
    </source>
</evidence>
<protein>
    <recommendedName>
        <fullName evidence="6">Sulfhydryl oxidase</fullName>
        <ecNumber evidence="6">1.8.3.2</ecNumber>
    </recommendedName>
</protein>
<name>J4GQF0_9APHY</name>
<dbReference type="InterPro" id="IPR017905">
    <property type="entry name" value="ERV/ALR_sulphydryl_oxidase"/>
</dbReference>
<dbReference type="AlphaFoldDB" id="J4GQF0"/>
<evidence type="ECO:0000256" key="1">
    <source>
        <dbReference type="ARBA" id="ARBA00001974"/>
    </source>
</evidence>
<evidence type="ECO:0000313" key="10">
    <source>
        <dbReference type="Proteomes" id="UP000006352"/>
    </source>
</evidence>
<comment type="catalytic activity">
    <reaction evidence="6">
        <text>2 R'C(R)SH + O2 = R'C(R)S-S(R)CR' + H2O2</text>
        <dbReference type="Rhea" id="RHEA:17357"/>
        <dbReference type="ChEBI" id="CHEBI:15379"/>
        <dbReference type="ChEBI" id="CHEBI:16240"/>
        <dbReference type="ChEBI" id="CHEBI:16520"/>
        <dbReference type="ChEBI" id="CHEBI:17412"/>
        <dbReference type="EC" id="1.8.3.2"/>
    </reaction>
</comment>
<accession>J4GQF0</accession>
<dbReference type="Proteomes" id="UP000006352">
    <property type="component" value="Unassembled WGS sequence"/>
</dbReference>
<keyword evidence="3 6" id="KW-0274">FAD</keyword>
<dbReference type="InParanoid" id="J4GQF0"/>
<dbReference type="GO" id="GO:0005739">
    <property type="term" value="C:mitochondrion"/>
    <property type="evidence" value="ECO:0007669"/>
    <property type="project" value="TreeGrafter"/>
</dbReference>
<evidence type="ECO:0000259" key="8">
    <source>
        <dbReference type="PROSITE" id="PS51324"/>
    </source>
</evidence>
<dbReference type="OrthoDB" id="59470at2759"/>
<dbReference type="InterPro" id="IPR039799">
    <property type="entry name" value="ALR/ERV"/>
</dbReference>
<evidence type="ECO:0000256" key="4">
    <source>
        <dbReference type="ARBA" id="ARBA00023002"/>
    </source>
</evidence>
<evidence type="ECO:0000256" key="6">
    <source>
        <dbReference type="RuleBase" id="RU371123"/>
    </source>
</evidence>
<keyword evidence="2 6" id="KW-0285">Flavoprotein</keyword>
<dbReference type="SUPFAM" id="SSF69000">
    <property type="entry name" value="FAD-dependent thiol oxidase"/>
    <property type="match status" value="1"/>
</dbReference>
<reference evidence="9 10" key="1">
    <citation type="journal article" date="2012" name="Appl. Environ. Microbiol.">
        <title>Short-read sequencing for genomic analysis of the brown rot fungus Fibroporia radiculosa.</title>
        <authorList>
            <person name="Tang J.D."/>
            <person name="Perkins A.D."/>
            <person name="Sonstegard T.S."/>
            <person name="Schroeder S.G."/>
            <person name="Burgess S.C."/>
            <person name="Diehl S.V."/>
        </authorList>
    </citation>
    <scope>NUCLEOTIDE SEQUENCE [LARGE SCALE GENOMIC DNA]</scope>
    <source>
        <strain evidence="9 10">TFFH 294</strain>
    </source>
</reference>
<dbReference type="PROSITE" id="PS51324">
    <property type="entry name" value="ERV_ALR"/>
    <property type="match status" value="1"/>
</dbReference>
<dbReference type="GO" id="GO:0016971">
    <property type="term" value="F:flavin-dependent sulfhydryl oxidase activity"/>
    <property type="evidence" value="ECO:0007669"/>
    <property type="project" value="InterPro"/>
</dbReference>
<dbReference type="GO" id="GO:0050660">
    <property type="term" value="F:flavin adenine dinucleotide binding"/>
    <property type="evidence" value="ECO:0007669"/>
    <property type="project" value="TreeGrafter"/>
</dbReference>
<sequence>MISRFGKSFLFIVVFLFLLGSIALLHPPSRSYIDPWTGDLFGEGGVEKGLHVQPALSESTVHGDVIMSKLGNATAKAELGRATWKLLHTMTLRFPETPTQDERDALNNYFHLMSRLYPCGECAAEFQLLLKKFPPQTSSRRAAATWLCVVHNQVNERLHKPEFDCAHLDETYDCGCGDEPPAELSDLADPRDIMDLERDYSTDELTGVGMIKGGR</sequence>
<comment type="cofactor">
    <cofactor evidence="1 6">
        <name>FAD</name>
        <dbReference type="ChEBI" id="CHEBI:57692"/>
    </cofactor>
</comment>
<dbReference type="PANTHER" id="PTHR12645:SF1">
    <property type="entry name" value="FAD-LINKED SULFHYDRYL OXIDASE ERV2"/>
    <property type="match status" value="1"/>
</dbReference>
<feature type="signal peptide" evidence="7">
    <location>
        <begin position="1"/>
        <end position="25"/>
    </location>
</feature>
<gene>
    <name evidence="9" type="ORF">FIBRA_05115</name>
</gene>
<dbReference type="HOGENOM" id="CLU_070631_2_0_1"/>
<keyword evidence="5" id="KW-1015">Disulfide bond</keyword>
<feature type="domain" description="ERV/ALR sulfhydryl oxidase" evidence="8">
    <location>
        <begin position="72"/>
        <end position="172"/>
    </location>
</feature>
<keyword evidence="4 6" id="KW-0560">Oxidoreductase</keyword>
<evidence type="ECO:0000256" key="3">
    <source>
        <dbReference type="ARBA" id="ARBA00022827"/>
    </source>
</evidence>
<keyword evidence="10" id="KW-1185">Reference proteome</keyword>
<dbReference type="Gene3D" id="1.20.120.310">
    <property type="entry name" value="ERV/ALR sulfhydryl oxidase domain"/>
    <property type="match status" value="1"/>
</dbReference>
<organism evidence="9 10">
    <name type="scientific">Fibroporia radiculosa</name>
    <dbReference type="NCBI Taxonomy" id="599839"/>
    <lineage>
        <taxon>Eukaryota</taxon>
        <taxon>Fungi</taxon>
        <taxon>Dikarya</taxon>
        <taxon>Basidiomycota</taxon>
        <taxon>Agaricomycotina</taxon>
        <taxon>Agaricomycetes</taxon>
        <taxon>Polyporales</taxon>
        <taxon>Fibroporiaceae</taxon>
        <taxon>Fibroporia</taxon>
    </lineage>
</organism>
<dbReference type="GeneID" id="24097911"/>
<proteinExistence type="predicted"/>
<dbReference type="InterPro" id="IPR036774">
    <property type="entry name" value="ERV/ALR_sulphydryl_oxid_sf"/>
</dbReference>
<evidence type="ECO:0000256" key="2">
    <source>
        <dbReference type="ARBA" id="ARBA00022630"/>
    </source>
</evidence>
<dbReference type="STRING" id="599839.J4GQF0"/>
<evidence type="ECO:0000256" key="7">
    <source>
        <dbReference type="SAM" id="SignalP"/>
    </source>
</evidence>
<dbReference type="EC" id="1.8.3.2" evidence="6"/>
<dbReference type="EMBL" id="HE797096">
    <property type="protein sequence ID" value="CCM03000.1"/>
    <property type="molecule type" value="Genomic_DNA"/>
</dbReference>
<dbReference type="FunFam" id="1.20.120.310:FF:000002">
    <property type="entry name" value="Sulfhydryl oxidase"/>
    <property type="match status" value="1"/>
</dbReference>
<feature type="chain" id="PRO_5003779072" description="Sulfhydryl oxidase" evidence="7">
    <location>
        <begin position="26"/>
        <end position="215"/>
    </location>
</feature>
<evidence type="ECO:0000256" key="5">
    <source>
        <dbReference type="ARBA" id="ARBA00023157"/>
    </source>
</evidence>
<keyword evidence="7" id="KW-0732">Signal</keyword>
<dbReference type="RefSeq" id="XP_012182283.1">
    <property type="nucleotide sequence ID" value="XM_012326893.1"/>
</dbReference>
<dbReference type="Pfam" id="PF04777">
    <property type="entry name" value="Evr1_Alr"/>
    <property type="match status" value="1"/>
</dbReference>